<dbReference type="InterPro" id="IPR039448">
    <property type="entry name" value="Beta_helix"/>
</dbReference>
<evidence type="ECO:0000313" key="6">
    <source>
        <dbReference type="EMBL" id="THF84484.1"/>
    </source>
</evidence>
<dbReference type="Gene3D" id="2.160.20.10">
    <property type="entry name" value="Single-stranded right-handed beta-helix, Pectin lyase-like"/>
    <property type="match status" value="6"/>
</dbReference>
<organism evidence="6 7">
    <name type="scientific">Cohnella fermenti</name>
    <dbReference type="NCBI Taxonomy" id="2565925"/>
    <lineage>
        <taxon>Bacteria</taxon>
        <taxon>Bacillati</taxon>
        <taxon>Bacillota</taxon>
        <taxon>Bacilli</taxon>
        <taxon>Bacillales</taxon>
        <taxon>Paenibacillaceae</taxon>
        <taxon>Cohnella</taxon>
    </lineage>
</organism>
<dbReference type="GO" id="GO:0016837">
    <property type="term" value="F:carbon-oxygen lyase activity, acting on polysaccharides"/>
    <property type="evidence" value="ECO:0007669"/>
    <property type="project" value="TreeGrafter"/>
</dbReference>
<dbReference type="InterPro" id="IPR022441">
    <property type="entry name" value="Para_beta_helix_rpt-2"/>
</dbReference>
<keyword evidence="2" id="KW-0964">Secreted</keyword>
<dbReference type="InterPro" id="IPR012334">
    <property type="entry name" value="Pectin_lyas_fold"/>
</dbReference>
<dbReference type="PANTHER" id="PTHR40088">
    <property type="entry name" value="PECTATE LYASE (EUROFUNG)"/>
    <property type="match status" value="1"/>
</dbReference>
<keyword evidence="7" id="KW-1185">Reference proteome</keyword>
<dbReference type="InterPro" id="IPR006626">
    <property type="entry name" value="PbH1"/>
</dbReference>
<dbReference type="GO" id="GO:0005576">
    <property type="term" value="C:extracellular region"/>
    <property type="evidence" value="ECO:0007669"/>
    <property type="project" value="UniProtKB-SubCell"/>
</dbReference>
<dbReference type="Pfam" id="PF05048">
    <property type="entry name" value="NosD"/>
    <property type="match status" value="1"/>
</dbReference>
<dbReference type="NCBIfam" id="NF041518">
    <property type="entry name" value="choice_anch_Q"/>
    <property type="match status" value="2"/>
</dbReference>
<dbReference type="EMBL" id="SSOB01000001">
    <property type="protein sequence ID" value="THF84484.1"/>
    <property type="molecule type" value="Genomic_DNA"/>
</dbReference>
<dbReference type="Pfam" id="PF13229">
    <property type="entry name" value="Beta_helix"/>
    <property type="match status" value="3"/>
</dbReference>
<dbReference type="NCBIfam" id="TIGR03804">
    <property type="entry name" value="para_beta_helix"/>
    <property type="match status" value="1"/>
</dbReference>
<protein>
    <submittedName>
        <fullName evidence="6">DUF1565 domain-containing protein</fullName>
    </submittedName>
</protein>
<dbReference type="InterPro" id="IPR059226">
    <property type="entry name" value="Choice_anch_Q_dom"/>
</dbReference>
<dbReference type="OrthoDB" id="9798386at2"/>
<dbReference type="SUPFAM" id="SSF51126">
    <property type="entry name" value="Pectin lyase-like"/>
    <property type="match status" value="6"/>
</dbReference>
<dbReference type="InterPro" id="IPR011050">
    <property type="entry name" value="Pectin_lyase_fold/virulence"/>
</dbReference>
<feature type="compositionally biased region" description="Low complexity" evidence="4">
    <location>
        <begin position="2226"/>
        <end position="2243"/>
    </location>
</feature>
<dbReference type="InterPro" id="IPR032812">
    <property type="entry name" value="SbsA_Ig"/>
</dbReference>
<dbReference type="Proteomes" id="UP000310636">
    <property type="component" value="Unassembled WGS sequence"/>
</dbReference>
<accession>A0A4S4C911</accession>
<feature type="region of interest" description="Disordered" evidence="4">
    <location>
        <begin position="2219"/>
        <end position="2256"/>
    </location>
</feature>
<dbReference type="RefSeq" id="WP_136367799.1">
    <property type="nucleotide sequence ID" value="NZ_SSOB01000001.1"/>
</dbReference>
<dbReference type="PROSITE" id="PS51272">
    <property type="entry name" value="SLH"/>
    <property type="match status" value="3"/>
</dbReference>
<evidence type="ECO:0000256" key="3">
    <source>
        <dbReference type="ARBA" id="ARBA00022729"/>
    </source>
</evidence>
<comment type="caution">
    <text evidence="6">The sequence shown here is derived from an EMBL/GenBank/DDBJ whole genome shotgun (WGS) entry which is preliminary data.</text>
</comment>
<dbReference type="Pfam" id="PF00395">
    <property type="entry name" value="SLH"/>
    <property type="match status" value="3"/>
</dbReference>
<keyword evidence="3" id="KW-0732">Signal</keyword>
<evidence type="ECO:0000256" key="1">
    <source>
        <dbReference type="ARBA" id="ARBA00004613"/>
    </source>
</evidence>
<feature type="domain" description="SLH" evidence="5">
    <location>
        <begin position="2449"/>
        <end position="2512"/>
    </location>
</feature>
<feature type="domain" description="SLH" evidence="5">
    <location>
        <begin position="2576"/>
        <end position="2634"/>
    </location>
</feature>
<proteinExistence type="predicted"/>
<comment type="subcellular location">
    <subcellularLocation>
        <location evidence="1">Secreted</location>
    </subcellularLocation>
</comment>
<dbReference type="Pfam" id="PF13205">
    <property type="entry name" value="Big_5"/>
    <property type="match status" value="1"/>
</dbReference>
<sequence>MKQTFDKAIAVLLMAMIVFSLLPQGVALADGTGGRATYYVSNDGDDANSGGAGSPFQSLSRGVAQLQPGDTLVIQAGEYSEALVVDGLSGTAQAPITIRGEDGANITASAYVNAPFWKNFTLSVTNSEYVNIVNLNLTFGGTPTTGDSYTVGISNAKHVSLQNNYLNAGSPAYAVFYLNTNNENLVLDGNYIEGSDNAFYGYGINNTTVTNNIFTEWWAFHFESSTSTNNVISNNVFAGTGEHFYGGAYANSTITNNIFLGNPTLTQDSGNTISHNSVISESYKTSAEDVVASATELFVSASDYHLKDGSPAIDAGTSTGMPQYDREGSVRYGTPDIGAYTYGKVYYLDGSAAPGGDGLSESTAFSLLTEANTALEPGATLLIRPGTYSGNLSISGTGTSDTKPIAIRKMGQGTVQINGGSSPALSLVDIANVTVDGLYLMSSGNSALLADGLINGDITNSTFTTAVHGIEITGGTSGSKIHSNTFKQVDQKGILLKDSAGNQIYNNIFDNYKNILNEGGSFTNTLIMNNVFISHYGDGSNIILKGTDTGNTIANNIFQAEGALAIQAPVAFYEATADNMVDYNLYDSTSYGLSGGTPANEINSVYGNPLFASAADYHLQSGSAAINRGTNANAPAFDRDGNVRFGTTDIGAYEYAGDSSAFYVVSQSPQGSGNSVQSKIDIVLSEPATNDNGNIANNLTITTTVDGNQVLVPGGISATAEGAGIKITFTPASALNYDATYTVQVKKDLMSTNGNYLPADVVWSFSTEAFIMSEYYISPNGSDANLGTIDSPKRTVSSGLIAKLKAGDTVYFREGTYNGVIVLQSYSGTADKPITFRSYPNEKAVLTSDHSDYIIYLGHSQNIRIEGLTFAPNASQNGSRGPAIRIDNHTAGGQQSAGLVVTGNRFVNCGTAIATRDLVNVGYGDFEFSNNVILSNDSWGLYFQEVRVKEGSYGKIFDNVIYGASRSLNLWGKSSNLLFYNNTFADTYDAVGGSGRFDVYPVQGTYDAAANPINISTNLVFKNNIFTKPIRTQLEGGKSIIDASQNVVFDNNVYSINGTQRVTYNYGGEGPTLTLSELQSGTSWANQGRPLETNGISGEVTFVDTASDARIIFGTNPAIGAADSTIIPGVTAPATDINGNLRTRNEAGAFAFDQTFAFVGANDGVADGSPLRPYPSIGAAIDAGAKSIQVMAGSYEDDETINMATSTGEGDVKIESYNGEVILRGAVQINGTAGKSVTLQGLTLIGDLTLAGSNIRLDSNHIQGSVTLNQANGAEVVNNIFAPAASVAIGISNTDDSSIANNVITGRTTAIQLSSGSQDNKIYNNTLYGNTKDVAVSGNSANNAFRNNIFSTKIDSYSDNEFDYNLYNADTIGQADLNAVSEAHAVKASAQFINAKANDFRIYKQSPAMGSGIMDSNTPSKDINGNVRNTPVDIGAYAVAAIQVTYYVDGLMGDDANSGTQDAPFATIAAALNALRNGETVIVNAGTYNEDITLINRSGQNAGEYVIQANGKVVLNGVIALNNATGVTIEGFTVNAGSDADAVTLSASPRTSLNQLTITGAKSGIHSVNSSELFINKASIQQVDKGIILEGTGASTASITQSAVDRASVRAIEAGTSVSLTMNTSVITRSAEGVSGTNADGLFLFNNTFYDNTGYSISADAATELRLANNIYSRSGSWQGSYLLIGQAGQLASDYNLYDAGENEKIVKLNGNDLTLAEFAANSVEQHGQIGDPDFQDAVNGNYKLAKGSAAARNGAKVVGGQTAPDVDLEGTAYSELGQDIGAYYSPYSMKTLHLAGDNVGSLTGDGSAEHPFRTFAQAIDAADSGDTIIVHKGIYSGRYDIVDKHGVADAPIVIKASADPNDPLDMANASLPGPIFTSKTNYQDRDEEASAEVMTQIANSSYLTIEGLDITGFRGAGIWTMNSDHLTLRNLNIWDIDTPQDITSGVQGLLVNYTTNSLFQDIRIWDIGQTRKSQADHGAYIGHSSDLVFDRMKVSDSPGGGMQFYSGDNYEIQATDVVIKNSVFSESKYGLILVGIQGFTITNNTFYNSWSNDLYLDWNVRDNLFQNNIFYNDRTEEYDSVDGQVKPVIVGYQYNVVRTNPDQSTTDMVVNNTFRNNMYDYKTFSASAQFRFDVKPIAEFMLAENAAATNNRYSKMFAGEASFKGSLVGSADDYEEAERIFDGILDLNDGSEAIDQGVLEFAPISDILGRNRVGMPDLGAYENPNGGSDNGSNNGNNGNNNNGNGGSAVPSAGTIAAPSLNADTGVASANMSSQEMAEALKSASAGENGEKSVLITLPFLQGATAYSVELPNPVEFTADAVEVVVSTAKGTVAIPSSILGKAGQGRLTLSIGSPESSVDGSPDGVTVILMQGGSPVSLSAGNSVSDKVKVWVPYTLTAEQLNHPESIAVWRSDSNGNKLYVPSAHYDAAAGAVVFEAEAAGSYWISDGYKTFNDIVGINWAKGAVEALASKGIISGVSADSFAPAEPIRRGDFVALLVRALGLHSQANDNFIDVKPGDYYYEEIAIARSLGIATGAGNSSFNPKDSISRQDMMVLAYRAMQAAGIQMVDEADNVLDQFADKSKVSTYAIAGLSTLVNEGLVSGANGKLNPLGRSTRAEAAVLLYNIYGKRYEN</sequence>
<evidence type="ECO:0000256" key="2">
    <source>
        <dbReference type="ARBA" id="ARBA00022525"/>
    </source>
</evidence>
<evidence type="ECO:0000256" key="4">
    <source>
        <dbReference type="SAM" id="MobiDB-lite"/>
    </source>
</evidence>
<dbReference type="InterPro" id="IPR007742">
    <property type="entry name" value="NosD_dom"/>
</dbReference>
<dbReference type="PANTHER" id="PTHR40088:SF2">
    <property type="entry name" value="SECRETED SUGAR HYDROLASE"/>
    <property type="match status" value="1"/>
</dbReference>
<feature type="domain" description="SLH" evidence="5">
    <location>
        <begin position="2513"/>
        <end position="2571"/>
    </location>
</feature>
<dbReference type="InterPro" id="IPR001119">
    <property type="entry name" value="SLH_dom"/>
</dbReference>
<evidence type="ECO:0000313" key="7">
    <source>
        <dbReference type="Proteomes" id="UP000310636"/>
    </source>
</evidence>
<dbReference type="InterPro" id="IPR052052">
    <property type="entry name" value="Polysaccharide_Lyase_9"/>
</dbReference>
<reference evidence="6 7" key="1">
    <citation type="submission" date="2019-04" db="EMBL/GenBank/DDBJ databases">
        <title>Cohnella sp. nov. isolated from preserved vegetables.</title>
        <authorList>
            <person name="Lin S.-Y."/>
            <person name="Hung M.-H."/>
            <person name="Young C.-C."/>
        </authorList>
    </citation>
    <scope>NUCLEOTIDE SEQUENCE [LARGE SCALE GENOMIC DNA]</scope>
    <source>
        <strain evidence="6 7">CC-MHH1044</strain>
    </source>
</reference>
<dbReference type="SMART" id="SM00710">
    <property type="entry name" value="PbH1"/>
    <property type="match status" value="24"/>
</dbReference>
<gene>
    <name evidence="6" type="ORF">E6C55_00420</name>
</gene>
<evidence type="ECO:0000259" key="5">
    <source>
        <dbReference type="PROSITE" id="PS51272"/>
    </source>
</evidence>
<name>A0A4S4C911_9BACL</name>